<protein>
    <submittedName>
        <fullName evidence="2">Uncharacterized protein</fullName>
    </submittedName>
</protein>
<feature type="region of interest" description="Disordered" evidence="1">
    <location>
        <begin position="1"/>
        <end position="28"/>
    </location>
</feature>
<gene>
    <name evidence="2" type="ORF">QE152_g8648</name>
</gene>
<accession>A0AAW1M3M3</accession>
<evidence type="ECO:0000313" key="2">
    <source>
        <dbReference type="EMBL" id="KAK9739856.1"/>
    </source>
</evidence>
<proteinExistence type="predicted"/>
<dbReference type="EMBL" id="JASPKY010000070">
    <property type="protein sequence ID" value="KAK9739856.1"/>
    <property type="molecule type" value="Genomic_DNA"/>
</dbReference>
<keyword evidence="3" id="KW-1185">Reference proteome</keyword>
<organism evidence="2 3">
    <name type="scientific">Popillia japonica</name>
    <name type="common">Japanese beetle</name>
    <dbReference type="NCBI Taxonomy" id="7064"/>
    <lineage>
        <taxon>Eukaryota</taxon>
        <taxon>Metazoa</taxon>
        <taxon>Ecdysozoa</taxon>
        <taxon>Arthropoda</taxon>
        <taxon>Hexapoda</taxon>
        <taxon>Insecta</taxon>
        <taxon>Pterygota</taxon>
        <taxon>Neoptera</taxon>
        <taxon>Endopterygota</taxon>
        <taxon>Coleoptera</taxon>
        <taxon>Polyphaga</taxon>
        <taxon>Scarabaeiformia</taxon>
        <taxon>Scarabaeidae</taxon>
        <taxon>Rutelinae</taxon>
        <taxon>Popillia</taxon>
    </lineage>
</organism>
<feature type="compositionally biased region" description="Low complexity" evidence="1">
    <location>
        <begin position="9"/>
        <end position="26"/>
    </location>
</feature>
<name>A0AAW1M3M3_POPJA</name>
<reference evidence="2 3" key="1">
    <citation type="journal article" date="2024" name="BMC Genomics">
        <title>De novo assembly and annotation of Popillia japonica's genome with initial clues to its potential as an invasive pest.</title>
        <authorList>
            <person name="Cucini C."/>
            <person name="Boschi S."/>
            <person name="Funari R."/>
            <person name="Cardaioli E."/>
            <person name="Iannotti N."/>
            <person name="Marturano G."/>
            <person name="Paoli F."/>
            <person name="Bruttini M."/>
            <person name="Carapelli A."/>
            <person name="Frati F."/>
            <person name="Nardi F."/>
        </authorList>
    </citation>
    <scope>NUCLEOTIDE SEQUENCE [LARGE SCALE GENOMIC DNA]</scope>
    <source>
        <strain evidence="2">DMR45628</strain>
    </source>
</reference>
<dbReference type="AlphaFoldDB" id="A0AAW1M3M3"/>
<dbReference type="Proteomes" id="UP001458880">
    <property type="component" value="Unassembled WGS sequence"/>
</dbReference>
<evidence type="ECO:0000313" key="3">
    <source>
        <dbReference type="Proteomes" id="UP001458880"/>
    </source>
</evidence>
<evidence type="ECO:0000256" key="1">
    <source>
        <dbReference type="SAM" id="MobiDB-lite"/>
    </source>
</evidence>
<sequence>MQDVSTGASTSISSPPKKGSKPSPKSTLMERQTQIIRTFVHNFYLTEQRRPMLKGIFNKLKENDISFQGGLSTLSKVVKRIGFKWKRSTDKRQILVESYDIRAKRIKYLQQLQSYMRGADRLFLQRNPIFIAHILRLKTGPMILFWDKRILSERSAFNNGSHRWKRRFYTKRIIDFSIRNKIR</sequence>
<comment type="caution">
    <text evidence="2">The sequence shown here is derived from an EMBL/GenBank/DDBJ whole genome shotgun (WGS) entry which is preliminary data.</text>
</comment>